<proteinExistence type="predicted"/>
<organism evidence="2 3">
    <name type="scientific">Striga asiatica</name>
    <name type="common">Asiatic witchweed</name>
    <name type="synonym">Buchnera asiatica</name>
    <dbReference type="NCBI Taxonomy" id="4170"/>
    <lineage>
        <taxon>Eukaryota</taxon>
        <taxon>Viridiplantae</taxon>
        <taxon>Streptophyta</taxon>
        <taxon>Embryophyta</taxon>
        <taxon>Tracheophyta</taxon>
        <taxon>Spermatophyta</taxon>
        <taxon>Magnoliopsida</taxon>
        <taxon>eudicotyledons</taxon>
        <taxon>Gunneridae</taxon>
        <taxon>Pentapetalae</taxon>
        <taxon>asterids</taxon>
        <taxon>lamiids</taxon>
        <taxon>Lamiales</taxon>
        <taxon>Orobanchaceae</taxon>
        <taxon>Buchnereae</taxon>
        <taxon>Striga</taxon>
    </lineage>
</organism>
<dbReference type="AlphaFoldDB" id="A0A5A7Q5A9"/>
<keyword evidence="3" id="KW-1185">Reference proteome</keyword>
<reference evidence="3" key="1">
    <citation type="journal article" date="2019" name="Curr. Biol.">
        <title>Genome Sequence of Striga asiatica Provides Insight into the Evolution of Plant Parasitism.</title>
        <authorList>
            <person name="Yoshida S."/>
            <person name="Kim S."/>
            <person name="Wafula E.K."/>
            <person name="Tanskanen J."/>
            <person name="Kim Y.M."/>
            <person name="Honaas L."/>
            <person name="Yang Z."/>
            <person name="Spallek T."/>
            <person name="Conn C.E."/>
            <person name="Ichihashi Y."/>
            <person name="Cheong K."/>
            <person name="Cui S."/>
            <person name="Der J.P."/>
            <person name="Gundlach H."/>
            <person name="Jiao Y."/>
            <person name="Hori C."/>
            <person name="Ishida J.K."/>
            <person name="Kasahara H."/>
            <person name="Kiba T."/>
            <person name="Kim M.S."/>
            <person name="Koo N."/>
            <person name="Laohavisit A."/>
            <person name="Lee Y.H."/>
            <person name="Lumba S."/>
            <person name="McCourt P."/>
            <person name="Mortimer J.C."/>
            <person name="Mutuku J.M."/>
            <person name="Nomura T."/>
            <person name="Sasaki-Sekimoto Y."/>
            <person name="Seto Y."/>
            <person name="Wang Y."/>
            <person name="Wakatake T."/>
            <person name="Sakakibara H."/>
            <person name="Demura T."/>
            <person name="Yamaguchi S."/>
            <person name="Yoneyama K."/>
            <person name="Manabe R.I."/>
            <person name="Nelson D.C."/>
            <person name="Schulman A.H."/>
            <person name="Timko M.P."/>
            <person name="dePamphilis C.W."/>
            <person name="Choi D."/>
            <person name="Shirasu K."/>
        </authorList>
    </citation>
    <scope>NUCLEOTIDE SEQUENCE [LARGE SCALE GENOMIC DNA]</scope>
    <source>
        <strain evidence="3">cv. UVA1</strain>
    </source>
</reference>
<dbReference type="EMBL" id="BKCP01005861">
    <property type="protein sequence ID" value="GER40423.1"/>
    <property type="molecule type" value="Genomic_DNA"/>
</dbReference>
<evidence type="ECO:0000313" key="2">
    <source>
        <dbReference type="EMBL" id="GER40423.1"/>
    </source>
</evidence>
<dbReference type="Proteomes" id="UP000325081">
    <property type="component" value="Unassembled WGS sequence"/>
</dbReference>
<feature type="compositionally biased region" description="Polar residues" evidence="1">
    <location>
        <begin position="261"/>
        <end position="272"/>
    </location>
</feature>
<evidence type="ECO:0000256" key="1">
    <source>
        <dbReference type="SAM" id="MobiDB-lite"/>
    </source>
</evidence>
<feature type="region of interest" description="Disordered" evidence="1">
    <location>
        <begin position="231"/>
        <end position="299"/>
    </location>
</feature>
<comment type="caution">
    <text evidence="2">The sequence shown here is derived from an EMBL/GenBank/DDBJ whole genome shotgun (WGS) entry which is preliminary data.</text>
</comment>
<evidence type="ECO:0000313" key="3">
    <source>
        <dbReference type="Proteomes" id="UP000325081"/>
    </source>
</evidence>
<feature type="compositionally biased region" description="Polar residues" evidence="1">
    <location>
        <begin position="214"/>
        <end position="225"/>
    </location>
</feature>
<accession>A0A5A7Q5A9</accession>
<name>A0A5A7Q5A9_STRAF</name>
<gene>
    <name evidence="2" type="ORF">STAS_17096</name>
</gene>
<feature type="region of interest" description="Disordered" evidence="1">
    <location>
        <begin position="206"/>
        <end position="225"/>
    </location>
</feature>
<protein>
    <submittedName>
        <fullName evidence="2">Protein TONSOKU</fullName>
    </submittedName>
</protein>
<sequence length="299" mass="32256">MPHRFNLRVGPHARTMIRFLRMRSFRYNTLATFSRLLPATGFTNPSSTHSLMSMGTNARPPLTSRSSLNFLKHAASFVVFVQTLLGVLRSRQLTVEGLCISWQSPSQSLPIPAGTLSGPSSCIASFDGLVVISTLLPLLLFGKKGFTLSHASVPQISSITIRYRRPNKLLYSISPNSCSLSSPPSGHHIIIVFLLHASRSRAVSLPRALDRDQQQPATNFRCSPVRTASSDEPFFLARSPSPSSVTRRNVAASHPPPFAGHSQTSTGESSSPRAVDTPPGEACPRTEAAGDPLSSTAGR</sequence>